<dbReference type="Pfam" id="PF00728">
    <property type="entry name" value="Glyco_hydro_20"/>
    <property type="match status" value="1"/>
</dbReference>
<evidence type="ECO:0000256" key="8">
    <source>
        <dbReference type="SAM" id="SignalP"/>
    </source>
</evidence>
<evidence type="ECO:0000313" key="11">
    <source>
        <dbReference type="EMBL" id="KAF2877775.1"/>
    </source>
</evidence>
<evidence type="ECO:0000256" key="5">
    <source>
        <dbReference type="ARBA" id="ARBA00023295"/>
    </source>
</evidence>
<feature type="chain" id="PRO_5028834727" description="Beta-hexosaminidase" evidence="8">
    <location>
        <begin position="17"/>
        <end position="561"/>
    </location>
</feature>
<dbReference type="Pfam" id="PF14845">
    <property type="entry name" value="Glycohydro_20b2"/>
    <property type="match status" value="1"/>
</dbReference>
<dbReference type="InterPro" id="IPR029018">
    <property type="entry name" value="Hex-like_dom2"/>
</dbReference>
<dbReference type="InterPro" id="IPR015883">
    <property type="entry name" value="Glyco_hydro_20_cat"/>
</dbReference>
<dbReference type="PANTHER" id="PTHR22600">
    <property type="entry name" value="BETA-HEXOSAMINIDASE"/>
    <property type="match status" value="1"/>
</dbReference>
<evidence type="ECO:0000256" key="6">
    <source>
        <dbReference type="PIRNR" id="PIRNR001093"/>
    </source>
</evidence>
<dbReference type="InterPro" id="IPR017853">
    <property type="entry name" value="GH"/>
</dbReference>
<organism evidence="11 12">
    <name type="scientific">Massariosphaeria phaeospora</name>
    <dbReference type="NCBI Taxonomy" id="100035"/>
    <lineage>
        <taxon>Eukaryota</taxon>
        <taxon>Fungi</taxon>
        <taxon>Dikarya</taxon>
        <taxon>Ascomycota</taxon>
        <taxon>Pezizomycotina</taxon>
        <taxon>Dothideomycetes</taxon>
        <taxon>Pleosporomycetidae</taxon>
        <taxon>Pleosporales</taxon>
        <taxon>Pleosporales incertae sedis</taxon>
        <taxon>Massariosphaeria</taxon>
    </lineage>
</organism>
<dbReference type="InterPro" id="IPR029019">
    <property type="entry name" value="HEX_eukaryotic_N"/>
</dbReference>
<evidence type="ECO:0000256" key="2">
    <source>
        <dbReference type="ARBA" id="ARBA00006285"/>
    </source>
</evidence>
<dbReference type="GO" id="GO:0016020">
    <property type="term" value="C:membrane"/>
    <property type="evidence" value="ECO:0007669"/>
    <property type="project" value="TreeGrafter"/>
</dbReference>
<dbReference type="GO" id="GO:0016231">
    <property type="term" value="F:beta-N-acetylglucosaminidase activity"/>
    <property type="evidence" value="ECO:0007669"/>
    <property type="project" value="TreeGrafter"/>
</dbReference>
<dbReference type="OrthoDB" id="428480at2759"/>
<evidence type="ECO:0000256" key="1">
    <source>
        <dbReference type="ARBA" id="ARBA00001231"/>
    </source>
</evidence>
<keyword evidence="12" id="KW-1185">Reference proteome</keyword>
<comment type="catalytic activity">
    <reaction evidence="1 6">
        <text>Hydrolysis of terminal non-reducing N-acetyl-D-hexosamine residues in N-acetyl-beta-D-hexosaminides.</text>
        <dbReference type="EC" id="3.2.1.52"/>
    </reaction>
</comment>
<feature type="domain" description="Glycoside hydrolase family 20 catalytic" evidence="9">
    <location>
        <begin position="202"/>
        <end position="500"/>
    </location>
</feature>
<evidence type="ECO:0000259" key="9">
    <source>
        <dbReference type="Pfam" id="PF00728"/>
    </source>
</evidence>
<keyword evidence="4" id="KW-0325">Glycoprotein</keyword>
<dbReference type="EC" id="3.2.1.52" evidence="6"/>
<dbReference type="GO" id="GO:0030203">
    <property type="term" value="P:glycosaminoglycan metabolic process"/>
    <property type="evidence" value="ECO:0007669"/>
    <property type="project" value="TreeGrafter"/>
</dbReference>
<dbReference type="GO" id="GO:0005975">
    <property type="term" value="P:carbohydrate metabolic process"/>
    <property type="evidence" value="ECO:0007669"/>
    <property type="project" value="InterPro"/>
</dbReference>
<evidence type="ECO:0000256" key="3">
    <source>
        <dbReference type="ARBA" id="ARBA00022801"/>
    </source>
</evidence>
<gene>
    <name evidence="11" type="ORF">BDV95DRAFT_673289</name>
</gene>
<sequence length="561" mass="63376">MKALLIVPLFLSLATALWPIPTEYSHGNTVLWISDNVEFSFRTRGAIVGPQVFDGYQAKQQWIGPRDYDSVGEEHDAPTGADIIHHAIKSARETIFERGLYPWKFRPREWEEPQKDNSGHISTVQVKLLQSEDENPAKPLAGKVDESYKLTLTEAGEATILANSSVGIVRGLTTFTQLFYEHSHDGIYTPLAPIEIFDAPKFQHRSLNLDVSRNWFPTSDIKRTIDALAYNKMNRFHLHITDSQSWPLEIPSLPDLAKKGAYRPDLVYTVEDFREMQYYAAIRGVELITEIDMPGHTSSVHHSYPDLIAAYNIQPDWSTYSAEPPSGTLKLNSSAVDAFLETLLADLLPRVYPFSSHFHTGGDEVNKNAYLKDDTVRSNDPSILQPLMQAFIDRTHKHVRDQGLTPIVWEEMLLEWNLTLGADVIVQSWRSDQAVADIVAKGHKALVGNYKYWYLDCGKGQWLDFPPSSATSAFPYLDYCAPFHNWRAMYAYDPLTNIPPNTAAAEVLWSGAKDAQGRNRSQVEVSLRLGGMRERMVRLGVQAEVMQMPFCSMECTMGSVF</sequence>
<evidence type="ECO:0000313" key="12">
    <source>
        <dbReference type="Proteomes" id="UP000481861"/>
    </source>
</evidence>
<dbReference type="InterPro" id="IPR025705">
    <property type="entry name" value="Beta_hexosaminidase_sua/sub"/>
</dbReference>
<evidence type="ECO:0000256" key="4">
    <source>
        <dbReference type="ARBA" id="ARBA00023180"/>
    </source>
</evidence>
<keyword evidence="3 6" id="KW-0378">Hydrolase</keyword>
<dbReference type="SUPFAM" id="SSF55545">
    <property type="entry name" value="beta-N-acetylhexosaminidase-like domain"/>
    <property type="match status" value="1"/>
</dbReference>
<accession>A0A7C8MJC9</accession>
<comment type="caution">
    <text evidence="11">The sequence shown here is derived from an EMBL/GenBank/DDBJ whole genome shotgun (WGS) entry which is preliminary data.</text>
</comment>
<proteinExistence type="inferred from homology"/>
<name>A0A7C8MJC9_9PLEO</name>
<feature type="signal peptide" evidence="8">
    <location>
        <begin position="1"/>
        <end position="16"/>
    </location>
</feature>
<keyword evidence="8" id="KW-0732">Signal</keyword>
<keyword evidence="5 6" id="KW-0326">Glycosidase</keyword>
<dbReference type="PIRSF" id="PIRSF001093">
    <property type="entry name" value="B-hxosamndse_ab_euk"/>
    <property type="match status" value="1"/>
</dbReference>
<dbReference type="Gene3D" id="3.20.20.80">
    <property type="entry name" value="Glycosidases"/>
    <property type="match status" value="1"/>
</dbReference>
<protein>
    <recommendedName>
        <fullName evidence="6">Beta-hexosaminidase</fullName>
        <ecNumber evidence="6">3.2.1.52</ecNumber>
    </recommendedName>
</protein>
<comment type="similarity">
    <text evidence="2 6">Belongs to the glycosyl hydrolase 20 family.</text>
</comment>
<feature type="active site" description="Proton donor" evidence="7">
    <location>
        <position position="364"/>
    </location>
</feature>
<evidence type="ECO:0000259" key="10">
    <source>
        <dbReference type="Pfam" id="PF14845"/>
    </source>
</evidence>
<dbReference type="SUPFAM" id="SSF51445">
    <property type="entry name" value="(Trans)glycosidases"/>
    <property type="match status" value="1"/>
</dbReference>
<dbReference type="Gene3D" id="3.30.379.10">
    <property type="entry name" value="Chitobiase/beta-hexosaminidase domain 2-like"/>
    <property type="match status" value="1"/>
</dbReference>
<evidence type="ECO:0000256" key="7">
    <source>
        <dbReference type="PIRSR" id="PIRSR001093-1"/>
    </source>
</evidence>
<feature type="domain" description="Beta-hexosaminidase eukaryotic type N-terminal" evidence="10">
    <location>
        <begin position="17"/>
        <end position="178"/>
    </location>
</feature>
<dbReference type="AlphaFoldDB" id="A0A7C8MJC9"/>
<dbReference type="PRINTS" id="PR00738">
    <property type="entry name" value="GLHYDRLASE20"/>
</dbReference>
<reference evidence="11 12" key="1">
    <citation type="submission" date="2020-01" db="EMBL/GenBank/DDBJ databases">
        <authorList>
            <consortium name="DOE Joint Genome Institute"/>
            <person name="Haridas S."/>
            <person name="Albert R."/>
            <person name="Binder M."/>
            <person name="Bloem J."/>
            <person name="Labutti K."/>
            <person name="Salamov A."/>
            <person name="Andreopoulos B."/>
            <person name="Baker S.E."/>
            <person name="Barry K."/>
            <person name="Bills G."/>
            <person name="Bluhm B.H."/>
            <person name="Cannon C."/>
            <person name="Castanera R."/>
            <person name="Culley D.E."/>
            <person name="Daum C."/>
            <person name="Ezra D."/>
            <person name="Gonzalez J.B."/>
            <person name="Henrissat B."/>
            <person name="Kuo A."/>
            <person name="Liang C."/>
            <person name="Lipzen A."/>
            <person name="Lutzoni F."/>
            <person name="Magnuson J."/>
            <person name="Mondo S."/>
            <person name="Nolan M."/>
            <person name="Ohm R."/>
            <person name="Pangilinan J."/>
            <person name="Park H.-J.H."/>
            <person name="Ramirez L."/>
            <person name="Alfaro M."/>
            <person name="Sun H."/>
            <person name="Tritt A."/>
            <person name="Yoshinaga Y."/>
            <person name="Zwiers L.-H.L."/>
            <person name="Turgeon B.G."/>
            <person name="Goodwin S.B."/>
            <person name="Spatafora J.W."/>
            <person name="Crous P.W."/>
            <person name="Grigoriev I.V."/>
        </authorList>
    </citation>
    <scope>NUCLEOTIDE SEQUENCE [LARGE SCALE GENOMIC DNA]</scope>
    <source>
        <strain evidence="11 12">CBS 611.86</strain>
    </source>
</reference>
<dbReference type="PANTHER" id="PTHR22600:SF58">
    <property type="entry name" value="BETA-HEXOSAMINIDASE"/>
    <property type="match status" value="1"/>
</dbReference>
<dbReference type="Proteomes" id="UP000481861">
    <property type="component" value="Unassembled WGS sequence"/>
</dbReference>
<dbReference type="EMBL" id="JAADJZ010000001">
    <property type="protein sequence ID" value="KAF2877775.1"/>
    <property type="molecule type" value="Genomic_DNA"/>
</dbReference>